<reference evidence="4" key="1">
    <citation type="submission" date="2023-05" db="EMBL/GenBank/DDBJ databases">
        <authorList>
            <person name="Zhang X."/>
        </authorList>
    </citation>
    <scope>NUCLEOTIDE SEQUENCE</scope>
    <source>
        <strain evidence="4">YF14B1</strain>
    </source>
</reference>
<proteinExistence type="inferred from homology"/>
<dbReference type="Pfam" id="PF03061">
    <property type="entry name" value="4HBT"/>
    <property type="match status" value="1"/>
</dbReference>
<dbReference type="InterPro" id="IPR003736">
    <property type="entry name" value="PAAI_dom"/>
</dbReference>
<evidence type="ECO:0000256" key="1">
    <source>
        <dbReference type="ARBA" id="ARBA00008324"/>
    </source>
</evidence>
<comment type="similarity">
    <text evidence="1">Belongs to the thioesterase PaaI family.</text>
</comment>
<evidence type="ECO:0000259" key="3">
    <source>
        <dbReference type="Pfam" id="PF03061"/>
    </source>
</evidence>
<dbReference type="Gene3D" id="3.10.129.10">
    <property type="entry name" value="Hotdog Thioesterase"/>
    <property type="match status" value="1"/>
</dbReference>
<dbReference type="NCBIfam" id="TIGR00369">
    <property type="entry name" value="unchar_dom_1"/>
    <property type="match status" value="1"/>
</dbReference>
<dbReference type="RefSeq" id="WP_313976896.1">
    <property type="nucleotide sequence ID" value="NZ_JASJOS010000003.1"/>
</dbReference>
<dbReference type="Proteomes" id="UP001241110">
    <property type="component" value="Unassembled WGS sequence"/>
</dbReference>
<dbReference type="CDD" id="cd03443">
    <property type="entry name" value="PaaI_thioesterase"/>
    <property type="match status" value="1"/>
</dbReference>
<comment type="caution">
    <text evidence="4">The sequence shown here is derived from an EMBL/GenBank/DDBJ whole genome shotgun (WGS) entry which is preliminary data.</text>
</comment>
<dbReference type="InterPro" id="IPR029069">
    <property type="entry name" value="HotDog_dom_sf"/>
</dbReference>
<evidence type="ECO:0000313" key="4">
    <source>
        <dbReference type="EMBL" id="MDJ1480318.1"/>
    </source>
</evidence>
<dbReference type="GO" id="GO:0047617">
    <property type="term" value="F:fatty acyl-CoA hydrolase activity"/>
    <property type="evidence" value="ECO:0007669"/>
    <property type="project" value="InterPro"/>
</dbReference>
<dbReference type="InterPro" id="IPR006683">
    <property type="entry name" value="Thioestr_dom"/>
</dbReference>
<dbReference type="AlphaFoldDB" id="A0AAE3U7N7"/>
<feature type="domain" description="Thioesterase" evidence="3">
    <location>
        <begin position="55"/>
        <end position="130"/>
    </location>
</feature>
<evidence type="ECO:0000313" key="5">
    <source>
        <dbReference type="Proteomes" id="UP001241110"/>
    </source>
</evidence>
<evidence type="ECO:0000256" key="2">
    <source>
        <dbReference type="ARBA" id="ARBA00022801"/>
    </source>
</evidence>
<organism evidence="4 5">
    <name type="scientific">Xanthocytophaga flava</name>
    <dbReference type="NCBI Taxonomy" id="3048013"/>
    <lineage>
        <taxon>Bacteria</taxon>
        <taxon>Pseudomonadati</taxon>
        <taxon>Bacteroidota</taxon>
        <taxon>Cytophagia</taxon>
        <taxon>Cytophagales</taxon>
        <taxon>Rhodocytophagaceae</taxon>
        <taxon>Xanthocytophaga</taxon>
    </lineage>
</organism>
<dbReference type="EC" id="3.1.2.-" evidence="4"/>
<dbReference type="EMBL" id="JASJOS010000003">
    <property type="protein sequence ID" value="MDJ1480318.1"/>
    <property type="molecule type" value="Genomic_DNA"/>
</dbReference>
<name>A0AAE3U7N7_9BACT</name>
<protein>
    <submittedName>
        <fullName evidence="4">PaaI family thioesterase</fullName>
        <ecNumber evidence="4">3.1.2.-</ecNumber>
    </submittedName>
</protein>
<sequence length="146" mass="15903">MPDSILKYFQSQIGKSIEKSSASLGNWLNGTFVEVKEGEMTVSFVVRKDMTNPLGILHGGAASAIIDDVMGMTVYALGKEFVYVTVSLTVDFLDNAKEGETIYAKTRVVRNGKTLINVECQLTNEQNKLLAKGTSNFVATSIKTTL</sequence>
<dbReference type="PANTHER" id="PTHR21660">
    <property type="entry name" value="THIOESTERASE SUPERFAMILY MEMBER-RELATED"/>
    <property type="match status" value="1"/>
</dbReference>
<dbReference type="InterPro" id="IPR039298">
    <property type="entry name" value="ACOT13"/>
</dbReference>
<dbReference type="PANTHER" id="PTHR21660:SF1">
    <property type="entry name" value="ACYL-COENZYME A THIOESTERASE 13"/>
    <property type="match status" value="1"/>
</dbReference>
<dbReference type="SUPFAM" id="SSF54637">
    <property type="entry name" value="Thioesterase/thiol ester dehydrase-isomerase"/>
    <property type="match status" value="1"/>
</dbReference>
<gene>
    <name evidence="4" type="ORF">QNI16_07470</name>
</gene>
<keyword evidence="2 4" id="KW-0378">Hydrolase</keyword>
<accession>A0AAE3U7N7</accession>